<comment type="caution">
    <text evidence="13">The sequence shown here is derived from an EMBL/GenBank/DDBJ whole genome shotgun (WGS) entry which is preliminary data.</text>
</comment>
<dbReference type="InterPro" id="IPR008921">
    <property type="entry name" value="DNA_pol3_clamp-load_cplx_C"/>
</dbReference>
<evidence type="ECO:0000256" key="2">
    <source>
        <dbReference type="ARBA" id="ARBA00022679"/>
    </source>
</evidence>
<dbReference type="InterPro" id="IPR027417">
    <property type="entry name" value="P-loop_NTPase"/>
</dbReference>
<dbReference type="GO" id="GO:0046872">
    <property type="term" value="F:metal ion binding"/>
    <property type="evidence" value="ECO:0007669"/>
    <property type="project" value="UniProtKB-KW"/>
</dbReference>
<dbReference type="PANTHER" id="PTHR11669">
    <property type="entry name" value="REPLICATION FACTOR C / DNA POLYMERASE III GAMMA-TAU SUBUNIT"/>
    <property type="match status" value="1"/>
</dbReference>
<comment type="function">
    <text evidence="11">DNA polymerase III is a complex, multichain enzyme responsible for most of the replicative synthesis in bacteria. This DNA polymerase also exhibits 3' to 5' exonuclease activity.</text>
</comment>
<dbReference type="FunFam" id="1.10.8.60:FF:000013">
    <property type="entry name" value="DNA polymerase III subunit gamma/tau"/>
    <property type="match status" value="1"/>
</dbReference>
<dbReference type="InterPro" id="IPR050238">
    <property type="entry name" value="DNA_Rep/Repair_Clamp_Loader"/>
</dbReference>
<dbReference type="GO" id="GO:0003677">
    <property type="term" value="F:DNA binding"/>
    <property type="evidence" value="ECO:0007669"/>
    <property type="project" value="InterPro"/>
</dbReference>
<dbReference type="NCBIfam" id="TIGR02397">
    <property type="entry name" value="dnaX_nterm"/>
    <property type="match status" value="1"/>
</dbReference>
<dbReference type="GO" id="GO:0009360">
    <property type="term" value="C:DNA polymerase III complex"/>
    <property type="evidence" value="ECO:0007669"/>
    <property type="project" value="InterPro"/>
</dbReference>
<dbReference type="InterPro" id="IPR001270">
    <property type="entry name" value="ClpA/B"/>
</dbReference>
<dbReference type="InterPro" id="IPR012763">
    <property type="entry name" value="DNA_pol_III_sug/sutau_N"/>
</dbReference>
<dbReference type="Pfam" id="PF12169">
    <property type="entry name" value="DNA_pol3_gamma3"/>
    <property type="match status" value="1"/>
</dbReference>
<dbReference type="InterPro" id="IPR022754">
    <property type="entry name" value="DNA_pol_III_gamma-3"/>
</dbReference>
<evidence type="ECO:0000256" key="11">
    <source>
        <dbReference type="RuleBase" id="RU364063"/>
    </source>
</evidence>
<keyword evidence="2 11" id="KW-0808">Transferase</keyword>
<feature type="domain" description="AAA+ ATPase" evidence="12">
    <location>
        <begin position="37"/>
        <end position="179"/>
    </location>
</feature>
<evidence type="ECO:0000256" key="4">
    <source>
        <dbReference type="ARBA" id="ARBA00022705"/>
    </source>
</evidence>
<keyword evidence="6 11" id="KW-0547">Nucleotide-binding</keyword>
<name>A0A7V5PR47_CALAY</name>
<dbReference type="Gene3D" id="1.10.8.60">
    <property type="match status" value="1"/>
</dbReference>
<keyword evidence="3 11" id="KW-0548">Nucleotidyltransferase</keyword>
<protein>
    <recommendedName>
        <fullName evidence="11">DNA polymerase III subunit gamma/tau</fullName>
        <ecNumber evidence="11">2.7.7.7</ecNumber>
    </recommendedName>
</protein>
<accession>A0A7V5PR47</accession>
<evidence type="ECO:0000256" key="10">
    <source>
        <dbReference type="ARBA" id="ARBA00049244"/>
    </source>
</evidence>
<evidence type="ECO:0000256" key="7">
    <source>
        <dbReference type="ARBA" id="ARBA00022833"/>
    </source>
</evidence>
<dbReference type="PANTHER" id="PTHR11669:SF0">
    <property type="entry name" value="PROTEIN STICHEL-LIKE 2"/>
    <property type="match status" value="1"/>
</dbReference>
<dbReference type="GO" id="GO:0005524">
    <property type="term" value="F:ATP binding"/>
    <property type="evidence" value="ECO:0007669"/>
    <property type="project" value="UniProtKB-KW"/>
</dbReference>
<proteinExistence type="inferred from homology"/>
<dbReference type="GO" id="GO:0003887">
    <property type="term" value="F:DNA-directed DNA polymerase activity"/>
    <property type="evidence" value="ECO:0007669"/>
    <property type="project" value="UniProtKB-KW"/>
</dbReference>
<evidence type="ECO:0000256" key="6">
    <source>
        <dbReference type="ARBA" id="ARBA00022741"/>
    </source>
</evidence>
<dbReference type="CDD" id="cd18137">
    <property type="entry name" value="HLD_clamp_pol_III_gamma_tau"/>
    <property type="match status" value="1"/>
</dbReference>
<evidence type="ECO:0000259" key="12">
    <source>
        <dbReference type="SMART" id="SM00382"/>
    </source>
</evidence>
<dbReference type="EMBL" id="DROD01000698">
    <property type="protein sequence ID" value="HHJ53719.1"/>
    <property type="molecule type" value="Genomic_DNA"/>
</dbReference>
<dbReference type="PRINTS" id="PR00300">
    <property type="entry name" value="CLPPROTEASEA"/>
</dbReference>
<dbReference type="EC" id="2.7.7.7" evidence="11"/>
<gene>
    <name evidence="11 13" type="primary">dnaX</name>
    <name evidence="13" type="ORF">ENJ89_11035</name>
</gene>
<reference evidence="13" key="1">
    <citation type="journal article" date="2020" name="mSystems">
        <title>Genome- and Community-Level Interaction Insights into Carbon Utilization and Element Cycling Functions of Hydrothermarchaeota in Hydrothermal Sediment.</title>
        <authorList>
            <person name="Zhou Z."/>
            <person name="Liu Y."/>
            <person name="Xu W."/>
            <person name="Pan J."/>
            <person name="Luo Z.H."/>
            <person name="Li M."/>
        </authorList>
    </citation>
    <scope>NUCLEOTIDE SEQUENCE [LARGE SCALE GENOMIC DNA]</scope>
    <source>
        <strain evidence="13">HyVt-527</strain>
    </source>
</reference>
<sequence length="498" mass="56365">MSYVVIARRWRPQQFDEIVGQEHVAKTLSNAINSGRIAHSYIFTGPRGVGKTTTARILAKAVNCEKGPTAHPCNECPSCVAITKGNSMDVLEIDGASNRGIDEVRNIRENIRYTPTQGKYRIYIIDEVHMLTKEAFNALLKTLEEPPEHALFIFATTEIHRVPATILSRCQRFDFRRIPLQTIMDHLRKICQTDKIEIEEEALLQIAKKADGSMRDAQSILDQLISFSGDKVTFEDVAQALGIIHQDIYFQITEQIRNQSLKELIETSQEILSSGYDLNEFLLGMEDHFRSLLVVKSTGKTDYIDAADVYREQYRKSAGEFSENDLIGYLNLIGETINQVKNSQHPQLKFEVGLIKMAKMPSSAQVQTILEKLDLLKKKVPPSRVTEQEAPIYRVEPSSASASSADSLQPEQIWQQLLARLQKSKPTLATSMEKGRPVQVENSRLLVEFTQVNGFEKKRLEDQVTIIEKTIAEVAPGMQGVQLIFRMDKEEKRSQKAK</sequence>
<evidence type="ECO:0000256" key="3">
    <source>
        <dbReference type="ARBA" id="ARBA00022695"/>
    </source>
</evidence>
<comment type="catalytic activity">
    <reaction evidence="10 11">
        <text>DNA(n) + a 2'-deoxyribonucleoside 5'-triphosphate = DNA(n+1) + diphosphate</text>
        <dbReference type="Rhea" id="RHEA:22508"/>
        <dbReference type="Rhea" id="RHEA-COMP:17339"/>
        <dbReference type="Rhea" id="RHEA-COMP:17340"/>
        <dbReference type="ChEBI" id="CHEBI:33019"/>
        <dbReference type="ChEBI" id="CHEBI:61560"/>
        <dbReference type="ChEBI" id="CHEBI:173112"/>
        <dbReference type="EC" id="2.7.7.7"/>
    </reaction>
</comment>
<dbReference type="SMART" id="SM00382">
    <property type="entry name" value="AAA"/>
    <property type="match status" value="1"/>
</dbReference>
<dbReference type="Proteomes" id="UP000886124">
    <property type="component" value="Unassembled WGS sequence"/>
</dbReference>
<evidence type="ECO:0000256" key="9">
    <source>
        <dbReference type="ARBA" id="ARBA00022932"/>
    </source>
</evidence>
<dbReference type="AlphaFoldDB" id="A0A7V5PR47"/>
<dbReference type="NCBIfam" id="NF004046">
    <property type="entry name" value="PRK05563.1"/>
    <property type="match status" value="1"/>
</dbReference>
<keyword evidence="5" id="KW-0479">Metal-binding</keyword>
<dbReference type="Pfam" id="PF22608">
    <property type="entry name" value="DNAX_ATPase_lid"/>
    <property type="match status" value="1"/>
</dbReference>
<dbReference type="Pfam" id="PF13177">
    <property type="entry name" value="DNA_pol3_delta2"/>
    <property type="match status" value="1"/>
</dbReference>
<dbReference type="InterPro" id="IPR003593">
    <property type="entry name" value="AAA+_ATPase"/>
</dbReference>
<feature type="non-terminal residue" evidence="13">
    <location>
        <position position="498"/>
    </location>
</feature>
<comment type="subunit">
    <text evidence="11">DNA polymerase III contains a core (composed of alpha, epsilon and theta chains) that associates with a tau subunit. This core dimerizes to form the POLIII' complex. PolIII' associates with the gamma complex (composed of gamma, delta, delta', psi and chi chains) and with the beta chain to form the complete DNA polymerase III complex.</text>
</comment>
<dbReference type="FunFam" id="3.40.50.300:FF:000014">
    <property type="entry name" value="DNA polymerase III subunit gamma/tau"/>
    <property type="match status" value="1"/>
</dbReference>
<dbReference type="InterPro" id="IPR045085">
    <property type="entry name" value="HLD_clamp_pol_III_gamma_tau"/>
</dbReference>
<dbReference type="GO" id="GO:0006261">
    <property type="term" value="P:DNA-templated DNA replication"/>
    <property type="evidence" value="ECO:0007669"/>
    <property type="project" value="TreeGrafter"/>
</dbReference>
<evidence type="ECO:0000256" key="8">
    <source>
        <dbReference type="ARBA" id="ARBA00022840"/>
    </source>
</evidence>
<evidence type="ECO:0000256" key="1">
    <source>
        <dbReference type="ARBA" id="ARBA00006360"/>
    </source>
</evidence>
<organism evidence="13">
    <name type="scientific">Caldithrix abyssi</name>
    <dbReference type="NCBI Taxonomy" id="187145"/>
    <lineage>
        <taxon>Bacteria</taxon>
        <taxon>Pseudomonadati</taxon>
        <taxon>Calditrichota</taxon>
        <taxon>Calditrichia</taxon>
        <taxon>Calditrichales</taxon>
        <taxon>Calditrichaceae</taxon>
        <taxon>Caldithrix</taxon>
    </lineage>
</organism>
<keyword evidence="8 11" id="KW-0067">ATP-binding</keyword>
<evidence type="ECO:0000256" key="5">
    <source>
        <dbReference type="ARBA" id="ARBA00022723"/>
    </source>
</evidence>
<comment type="similarity">
    <text evidence="1 11">Belongs to the DnaX/STICHEL family.</text>
</comment>
<dbReference type="CDD" id="cd00009">
    <property type="entry name" value="AAA"/>
    <property type="match status" value="1"/>
</dbReference>
<dbReference type="SUPFAM" id="SSF48019">
    <property type="entry name" value="post-AAA+ oligomerization domain-like"/>
    <property type="match status" value="1"/>
</dbReference>
<dbReference type="Gene3D" id="1.20.272.10">
    <property type="match status" value="1"/>
</dbReference>
<keyword evidence="4 11" id="KW-0235">DNA replication</keyword>
<keyword evidence="7" id="KW-0862">Zinc</keyword>
<dbReference type="SUPFAM" id="SSF52540">
    <property type="entry name" value="P-loop containing nucleoside triphosphate hydrolases"/>
    <property type="match status" value="1"/>
</dbReference>
<evidence type="ECO:0000313" key="13">
    <source>
        <dbReference type="EMBL" id="HHJ53719.1"/>
    </source>
</evidence>
<dbReference type="Gene3D" id="3.40.50.300">
    <property type="entry name" value="P-loop containing nucleotide triphosphate hydrolases"/>
    <property type="match status" value="1"/>
</dbReference>
<keyword evidence="9 11" id="KW-0239">DNA-directed DNA polymerase</keyword>